<dbReference type="SUPFAM" id="SSF75399">
    <property type="entry name" value="Plakin repeat"/>
    <property type="match status" value="2"/>
</dbReference>
<dbReference type="InterPro" id="IPR043197">
    <property type="entry name" value="Plakin"/>
</dbReference>
<gene>
    <name evidence="7" type="ORF">MGAL_10B073607</name>
</gene>
<keyword evidence="5" id="KW-1133">Transmembrane helix</keyword>
<dbReference type="AlphaFoldDB" id="A0A8B6HA24"/>
<dbReference type="Gene3D" id="3.90.1290.10">
    <property type="entry name" value="Plakin repeat"/>
    <property type="match status" value="2"/>
</dbReference>
<evidence type="ECO:0000256" key="2">
    <source>
        <dbReference type="ARBA" id="ARBA00022553"/>
    </source>
</evidence>
<dbReference type="InterPro" id="IPR001101">
    <property type="entry name" value="Plectin_repeat"/>
</dbReference>
<dbReference type="EMBL" id="UYJE01009707">
    <property type="protein sequence ID" value="VDI75967.1"/>
    <property type="molecule type" value="Genomic_DNA"/>
</dbReference>
<dbReference type="InterPro" id="IPR001452">
    <property type="entry name" value="SH3_domain"/>
</dbReference>
<dbReference type="Pfam" id="PF17902">
    <property type="entry name" value="SH3_10"/>
    <property type="match status" value="1"/>
</dbReference>
<dbReference type="SMART" id="SM00250">
    <property type="entry name" value="PLEC"/>
    <property type="match status" value="3"/>
</dbReference>
<keyword evidence="3" id="KW-0677">Repeat</keyword>
<dbReference type="PANTHER" id="PTHR23169">
    <property type="entry name" value="ENVOPLAKIN"/>
    <property type="match status" value="1"/>
</dbReference>
<dbReference type="Proteomes" id="UP000596742">
    <property type="component" value="Unassembled WGS sequence"/>
</dbReference>
<dbReference type="Gene3D" id="1.20.58.60">
    <property type="match status" value="1"/>
</dbReference>
<keyword evidence="1 4" id="KW-0728">SH3 domain</keyword>
<dbReference type="InterPro" id="IPR041615">
    <property type="entry name" value="Desmoplakin_SH3"/>
</dbReference>
<dbReference type="OrthoDB" id="18740at2759"/>
<evidence type="ECO:0000256" key="3">
    <source>
        <dbReference type="ARBA" id="ARBA00022737"/>
    </source>
</evidence>
<dbReference type="PROSITE" id="PS50002">
    <property type="entry name" value="SH3"/>
    <property type="match status" value="1"/>
</dbReference>
<dbReference type="GO" id="GO:0045104">
    <property type="term" value="P:intermediate filament cytoskeleton organization"/>
    <property type="evidence" value="ECO:0007669"/>
    <property type="project" value="InterPro"/>
</dbReference>
<protein>
    <recommendedName>
        <fullName evidence="6">SH3 domain-containing protein</fullName>
    </recommendedName>
</protein>
<keyword evidence="8" id="KW-1185">Reference proteome</keyword>
<name>A0A8B6HA24_MYTGA</name>
<dbReference type="SUPFAM" id="SSF46966">
    <property type="entry name" value="Spectrin repeat"/>
    <property type="match status" value="1"/>
</dbReference>
<evidence type="ECO:0000259" key="6">
    <source>
        <dbReference type="PROSITE" id="PS50002"/>
    </source>
</evidence>
<evidence type="ECO:0000313" key="8">
    <source>
        <dbReference type="Proteomes" id="UP000596742"/>
    </source>
</evidence>
<accession>A0A8B6HA24</accession>
<proteinExistence type="predicted"/>
<keyword evidence="5" id="KW-0472">Membrane</keyword>
<evidence type="ECO:0000256" key="1">
    <source>
        <dbReference type="ARBA" id="ARBA00022443"/>
    </source>
</evidence>
<evidence type="ECO:0000313" key="7">
    <source>
        <dbReference type="EMBL" id="VDI75967.1"/>
    </source>
</evidence>
<keyword evidence="5" id="KW-0812">Transmembrane</keyword>
<comment type="caution">
    <text evidence="7">The sequence shown here is derived from an EMBL/GenBank/DDBJ whole genome shotgun (WGS) entry which is preliminary data.</text>
</comment>
<organism evidence="7 8">
    <name type="scientific">Mytilus galloprovincialis</name>
    <name type="common">Mediterranean mussel</name>
    <dbReference type="NCBI Taxonomy" id="29158"/>
    <lineage>
        <taxon>Eukaryota</taxon>
        <taxon>Metazoa</taxon>
        <taxon>Spiralia</taxon>
        <taxon>Lophotrochozoa</taxon>
        <taxon>Mollusca</taxon>
        <taxon>Bivalvia</taxon>
        <taxon>Autobranchia</taxon>
        <taxon>Pteriomorphia</taxon>
        <taxon>Mytilida</taxon>
        <taxon>Mytiloidea</taxon>
        <taxon>Mytilidae</taxon>
        <taxon>Mytilinae</taxon>
        <taxon>Mytilus</taxon>
    </lineage>
</organism>
<reference evidence="7" key="1">
    <citation type="submission" date="2018-11" db="EMBL/GenBank/DDBJ databases">
        <authorList>
            <person name="Alioto T."/>
            <person name="Alioto T."/>
        </authorList>
    </citation>
    <scope>NUCLEOTIDE SEQUENCE</scope>
</reference>
<dbReference type="InterPro" id="IPR036028">
    <property type="entry name" value="SH3-like_dom_sf"/>
</dbReference>
<dbReference type="GO" id="GO:0005856">
    <property type="term" value="C:cytoskeleton"/>
    <property type="evidence" value="ECO:0007669"/>
    <property type="project" value="InterPro"/>
</dbReference>
<evidence type="ECO:0000256" key="5">
    <source>
        <dbReference type="SAM" id="Phobius"/>
    </source>
</evidence>
<dbReference type="InterPro" id="IPR035915">
    <property type="entry name" value="Plakin_repeat_sf"/>
</dbReference>
<keyword evidence="2" id="KW-0597">Phosphoprotein</keyword>
<feature type="transmembrane region" description="Helical" evidence="5">
    <location>
        <begin position="21"/>
        <end position="44"/>
    </location>
</feature>
<evidence type="ECO:0000256" key="4">
    <source>
        <dbReference type="PROSITE-ProRule" id="PRU00192"/>
    </source>
</evidence>
<dbReference type="CDD" id="cd00174">
    <property type="entry name" value="SH3"/>
    <property type="match status" value="1"/>
</dbReference>
<dbReference type="SUPFAM" id="SSF50044">
    <property type="entry name" value="SH3-domain"/>
    <property type="match status" value="1"/>
</dbReference>
<dbReference type="Gene3D" id="2.30.30.40">
    <property type="entry name" value="SH3 Domains"/>
    <property type="match status" value="1"/>
</dbReference>
<feature type="domain" description="SH3" evidence="6">
    <location>
        <begin position="320"/>
        <end position="377"/>
    </location>
</feature>
<sequence>MEYTCLEIPPLFSANGLMVEIFWLSWLLFVLGLMMLILLCYCMCWKRNRPKAILVHPDPIVMTSRFVQTRKMSQEDLHSCLDWLLQEQGELQSASFGQSKDGVLSAARLQKLKQQNINNYNETISKVVAKHKLSPNESKELSEAYDSLKAVSSKRTACMEVMAGVASLEDPIETLASEFDTRAVHLVNLGYNNRDTANPLQSNESMARTAQNCVAGVRNNWRWIDTVLQCSQVHLHNAAAYHQFFHEVEEVEYWMNTTLSRIHLTFDRSRLKGDSSDVAFIQEEMKDHLLAYLQWQSKVDRLFDRAKDIVPVQDRVEKLQHSKPVIALTDYKTSEIEFIEGETLTLVDNSKRDKWKVQNEREQTAMVPAVILLIPSPSGRAIDAAVRLRIQLLALWTGSIKRLGYQMIAFMTLMFRDWSEEEIRSLQSMGQKDKRDLLGILDNIEDTLIRNWNGYGDFKLLQERMSQLRMILEESDDAKGKGKSSEVSSTVVVQVKSLDDLLNRYKDFWAYWETYKVVVELLQQPKYLLVCDKWDQLKYITTAHFVKFWNTPLDLQLPGYTSTDYQLDQYSISDQSITLSETPSEPFPDRELERRASIEVGDEYDGFEEIVQEKVTQTQQSVQQTVQDETYEMSEEMTETREETTTDQIYSSVEEETSILVIKSVVDTRTNTLISVQEAVIQGILDQVAGTYVDPVTKEVMKLIDAQNEGFVIMQTQSRKRLRKQDQSYGLITIKTTKENRPYTVKAVLDPGTEEEITVAEAVKRGFIDTKSGTYKMDNGDTISIHDAIESGLVKAEFTDGPDATHEAETVTKTYAVHGVIDQKRKIKVSFTDALTRRLLDREDGYYFNNLTREKVPISEAIMKGFIKARLVKDPSKLDINPNNNIVIEKFSNAKSKIMKAMKISKAFKAAANGNT</sequence>